<dbReference type="Pfam" id="PF20567">
    <property type="entry name" value="DUF6776"/>
    <property type="match status" value="1"/>
</dbReference>
<reference evidence="3 4" key="1">
    <citation type="submission" date="2016-10" db="EMBL/GenBank/DDBJ databases">
        <authorList>
            <person name="de Groot N.N."/>
        </authorList>
    </citation>
    <scope>NUCLEOTIDE SEQUENCE [LARGE SCALE GENOMIC DNA]</scope>
    <source>
        <strain evidence="3 4">HLD2</strain>
    </source>
</reference>
<dbReference type="Proteomes" id="UP000199648">
    <property type="component" value="Unassembled WGS sequence"/>
</dbReference>
<name>A0A1G5PQR6_9GAMM</name>
<keyword evidence="4" id="KW-1185">Reference proteome</keyword>
<dbReference type="OrthoDB" id="7056878at2"/>
<keyword evidence="2" id="KW-1133">Transmembrane helix</keyword>
<feature type="coiled-coil region" evidence="1">
    <location>
        <begin position="65"/>
        <end position="113"/>
    </location>
</feature>
<gene>
    <name evidence="3" type="ORF">SAMN03097708_00520</name>
</gene>
<protein>
    <submittedName>
        <fullName evidence="3">Uncharacterized protein</fullName>
    </submittedName>
</protein>
<feature type="transmembrane region" description="Helical" evidence="2">
    <location>
        <begin position="12"/>
        <end position="33"/>
    </location>
</feature>
<dbReference type="RefSeq" id="WP_139181402.1">
    <property type="nucleotide sequence ID" value="NZ_FMWD01000002.1"/>
</dbReference>
<dbReference type="EMBL" id="FMWD01000002">
    <property type="protein sequence ID" value="SCZ51551.1"/>
    <property type="molecule type" value="Genomic_DNA"/>
</dbReference>
<evidence type="ECO:0000256" key="2">
    <source>
        <dbReference type="SAM" id="Phobius"/>
    </source>
</evidence>
<sequence>MTHVVVRPRSPWRVRLFIVIALTATLLSGWGLFEYGRYKGGFDATAVAEERRELQDISATRMAENRRLREQMAVLKRTRDIEKEAYRELEGTVAELQDELLEIKQELAFYRGIVSPRDGREGLKLQDFELVAGPSAQRWHYKLVLTQVRKNDNVAAGAIRMQLEGAMNGKAAKLELSEVDSQDRKALAFRFKYFQDFEGNFELPEGFKPRRVLIVIDPSGKGYKRFERTFDWPAEEI</sequence>
<evidence type="ECO:0000313" key="3">
    <source>
        <dbReference type="EMBL" id="SCZ51551.1"/>
    </source>
</evidence>
<accession>A0A1G5PQR6</accession>
<keyword evidence="2" id="KW-0472">Membrane</keyword>
<dbReference type="AlphaFoldDB" id="A0A1G5PQR6"/>
<keyword evidence="1" id="KW-0175">Coiled coil</keyword>
<dbReference type="STRING" id="415747.SAMN03097708_00520"/>
<keyword evidence="2" id="KW-0812">Transmembrane</keyword>
<proteinExistence type="predicted"/>
<evidence type="ECO:0000256" key="1">
    <source>
        <dbReference type="SAM" id="Coils"/>
    </source>
</evidence>
<evidence type="ECO:0000313" key="4">
    <source>
        <dbReference type="Proteomes" id="UP000199648"/>
    </source>
</evidence>
<dbReference type="InterPro" id="IPR046703">
    <property type="entry name" value="DUF6776"/>
</dbReference>
<organism evidence="3 4">
    <name type="scientific">Thiohalomonas denitrificans</name>
    <dbReference type="NCBI Taxonomy" id="415747"/>
    <lineage>
        <taxon>Bacteria</taxon>
        <taxon>Pseudomonadati</taxon>
        <taxon>Pseudomonadota</taxon>
        <taxon>Gammaproteobacteria</taxon>
        <taxon>Thiohalomonadales</taxon>
        <taxon>Thiohalomonadaceae</taxon>
        <taxon>Thiohalomonas</taxon>
    </lineage>
</organism>